<evidence type="ECO:0000313" key="3">
    <source>
        <dbReference type="Proteomes" id="UP000231067"/>
    </source>
</evidence>
<dbReference type="PANTHER" id="PTHR34227">
    <property type="entry name" value="CHAPERONE PROTEIN YCDY"/>
    <property type="match status" value="1"/>
</dbReference>
<organism evidence="2 3">
    <name type="scientific">Candidatus Desantisbacteria bacterium CG23_combo_of_CG06-09_8_20_14_all_40_23</name>
    <dbReference type="NCBI Taxonomy" id="1974550"/>
    <lineage>
        <taxon>Bacteria</taxon>
        <taxon>Candidatus Desantisiibacteriota</taxon>
    </lineage>
</organism>
<proteinExistence type="predicted"/>
<reference evidence="2 3" key="1">
    <citation type="submission" date="2017-09" db="EMBL/GenBank/DDBJ databases">
        <title>Depth-based differentiation of microbial function through sediment-hosted aquifers and enrichment of novel symbionts in the deep terrestrial subsurface.</title>
        <authorList>
            <person name="Probst A.J."/>
            <person name="Ladd B."/>
            <person name="Jarett J.K."/>
            <person name="Geller-Mcgrath D.E."/>
            <person name="Sieber C.M."/>
            <person name="Emerson J.B."/>
            <person name="Anantharaman K."/>
            <person name="Thomas B.C."/>
            <person name="Malmstrom R."/>
            <person name="Stieglmeier M."/>
            <person name="Klingl A."/>
            <person name="Woyke T."/>
            <person name="Ryan C.M."/>
            <person name="Banfield J.F."/>
        </authorList>
    </citation>
    <scope>NUCLEOTIDE SEQUENCE [LARGE SCALE GENOMIC DNA]</scope>
    <source>
        <strain evidence="2">CG23_combo_of_CG06-09_8_20_14_all_40_23</strain>
    </source>
</reference>
<dbReference type="SUPFAM" id="SSF89155">
    <property type="entry name" value="TorD-like"/>
    <property type="match status" value="1"/>
</dbReference>
<evidence type="ECO:0000313" key="2">
    <source>
        <dbReference type="EMBL" id="PIP42399.1"/>
    </source>
</evidence>
<protein>
    <recommendedName>
        <fullName evidence="4">Molecular chaperone TorD</fullName>
    </recommendedName>
</protein>
<comment type="caution">
    <text evidence="2">The sequence shown here is derived from an EMBL/GenBank/DDBJ whole genome shotgun (WGS) entry which is preliminary data.</text>
</comment>
<accession>A0A2H0AAD6</accession>
<gene>
    <name evidence="2" type="ORF">COX18_00420</name>
</gene>
<dbReference type="Gene3D" id="1.10.3480.10">
    <property type="entry name" value="TorD-like"/>
    <property type="match status" value="1"/>
</dbReference>
<dbReference type="InterPro" id="IPR050289">
    <property type="entry name" value="TorD/DmsD_chaperones"/>
</dbReference>
<keyword evidence="1" id="KW-0143">Chaperone</keyword>
<dbReference type="EMBL" id="PCSH01000010">
    <property type="protein sequence ID" value="PIP42399.1"/>
    <property type="molecule type" value="Genomic_DNA"/>
</dbReference>
<dbReference type="AlphaFoldDB" id="A0A2H0AAD6"/>
<evidence type="ECO:0000256" key="1">
    <source>
        <dbReference type="ARBA" id="ARBA00023186"/>
    </source>
</evidence>
<dbReference type="InterPro" id="IPR036411">
    <property type="entry name" value="TorD-like_sf"/>
</dbReference>
<sequence length="207" mass="23654">MCQVKNTDKIEDIKNISAIYKLLSRAFIREVDAQFLRQLRTADFYESLKSAGVDFGDEFLKQNEDSLLEDLAVEYARLFIVPGGGVSPYESVYLEQRVYGEAAGQVKEFYHQCGLTVVSESMMPDHIGLELELMGHLKCNEAEAIKNDNLGNSKWVDLFQQFTTDERNKWMTQFFTDVEKVAEHAFYKGMAMLGKGMTERDDNNSTI</sequence>
<dbReference type="PANTHER" id="PTHR34227:SF1">
    <property type="entry name" value="DIMETHYL SULFOXIDE REDUCTASE CHAPERONE-RELATED"/>
    <property type="match status" value="1"/>
</dbReference>
<dbReference type="InterPro" id="IPR020945">
    <property type="entry name" value="DMSO/NO3_reduct_chaperone"/>
</dbReference>
<dbReference type="Pfam" id="PF02613">
    <property type="entry name" value="Nitrate_red_del"/>
    <property type="match status" value="1"/>
</dbReference>
<name>A0A2H0AAD6_9BACT</name>
<evidence type="ECO:0008006" key="4">
    <source>
        <dbReference type="Google" id="ProtNLM"/>
    </source>
</evidence>
<dbReference type="Proteomes" id="UP000231067">
    <property type="component" value="Unassembled WGS sequence"/>
</dbReference>